<dbReference type="GeneID" id="10184933"/>
<dbReference type="InterPro" id="IPR011009">
    <property type="entry name" value="Kinase-like_dom_sf"/>
</dbReference>
<feature type="active site" description="Proton acceptor" evidence="7">
    <location>
        <position position="330"/>
    </location>
</feature>
<dbReference type="Pfam" id="PF00498">
    <property type="entry name" value="FHA"/>
    <property type="match status" value="1"/>
</dbReference>
<dbReference type="Gene3D" id="2.60.200.20">
    <property type="match status" value="1"/>
</dbReference>
<reference key="2">
    <citation type="journal article" date="2011" name="MBio">
        <title>Genome variation in Cryptococcus gattii, an emerging pathogen of immunocompetent hosts.</title>
        <authorList>
            <person name="D'Souza C.A."/>
            <person name="Kronstad J.W."/>
            <person name="Taylor G."/>
            <person name="Warren R."/>
            <person name="Yuen M."/>
            <person name="Hu G."/>
            <person name="Jung W.H."/>
            <person name="Sham A."/>
            <person name="Kidd S.E."/>
            <person name="Tangen K."/>
            <person name="Lee N."/>
            <person name="Zeilmaker T."/>
            <person name="Sawkins J."/>
            <person name="McVicker G."/>
            <person name="Shah S."/>
            <person name="Gnerre S."/>
            <person name="Griggs A."/>
            <person name="Zeng Q."/>
            <person name="Bartlett K."/>
            <person name="Li W."/>
            <person name="Wang X."/>
            <person name="Heitman J."/>
            <person name="Stajich J.E."/>
            <person name="Fraser J.A."/>
            <person name="Meyer W."/>
            <person name="Carter D."/>
            <person name="Schein J."/>
            <person name="Krzywinski M."/>
            <person name="Kwong-Chung K.J."/>
            <person name="Varma A."/>
            <person name="Wang J."/>
            <person name="Brunham R."/>
            <person name="Fyfe M."/>
            <person name="Ouellette B.F.F."/>
            <person name="Siddiqui A."/>
            <person name="Marra M."/>
            <person name="Jones S."/>
            <person name="Holt R."/>
            <person name="Birren B.W."/>
            <person name="Galagan J.E."/>
            <person name="Cuomo C.A."/>
        </authorList>
    </citation>
    <scope>NUCLEOTIDE SEQUENCE</scope>
    <source>
        <strain>WM276</strain>
    </source>
</reference>
<dbReference type="RefSeq" id="XP_003196428.1">
    <property type="nucleotide sequence ID" value="XM_003196380.1"/>
</dbReference>
<organism evidence="14 15">
    <name type="scientific">Cryptococcus gattii serotype B (strain WM276 / ATCC MYA-4071)</name>
    <name type="common">Filobasidiella gattii</name>
    <name type="synonym">Cryptococcus bacillisporus</name>
    <dbReference type="NCBI Taxonomy" id="367775"/>
    <lineage>
        <taxon>Eukaryota</taxon>
        <taxon>Fungi</taxon>
        <taxon>Dikarya</taxon>
        <taxon>Basidiomycota</taxon>
        <taxon>Agaricomycotina</taxon>
        <taxon>Tremellomycetes</taxon>
        <taxon>Tremellales</taxon>
        <taxon>Cryptococcaceae</taxon>
        <taxon>Cryptococcus</taxon>
        <taxon>Cryptococcus gattii species complex</taxon>
    </lineage>
</organism>
<keyword evidence="4 8" id="KW-0547">Nucleotide-binding</keyword>
<dbReference type="VEuPathDB" id="FungiDB:CGB_J1410C"/>
<feature type="region of interest" description="Disordered" evidence="11">
    <location>
        <begin position="599"/>
        <end position="696"/>
    </location>
</feature>
<dbReference type="Gene3D" id="1.10.510.10">
    <property type="entry name" value="Transferase(Phosphotransferase) domain 1"/>
    <property type="match status" value="1"/>
</dbReference>
<feature type="compositionally biased region" description="Basic residues" evidence="11">
    <location>
        <begin position="687"/>
        <end position="696"/>
    </location>
</feature>
<dbReference type="GO" id="GO:0004674">
    <property type="term" value="F:protein serine/threonine kinase activity"/>
    <property type="evidence" value="ECO:0007669"/>
    <property type="project" value="UniProtKB-KW"/>
</dbReference>
<dbReference type="PROSITE" id="PS00108">
    <property type="entry name" value="PROTEIN_KINASE_ST"/>
    <property type="match status" value="1"/>
</dbReference>
<evidence type="ECO:0000256" key="9">
    <source>
        <dbReference type="PIRSR" id="PIRSR630616-3"/>
    </source>
</evidence>
<dbReference type="InterPro" id="IPR000253">
    <property type="entry name" value="FHA_dom"/>
</dbReference>
<reference evidence="14 15" key="1">
    <citation type="journal article" date="2011" name="MBio">
        <title>Genome variation in Cryptococcus gattii, an emerging pathogen of immunocompetent hosts.</title>
        <authorList>
            <person name="D'Souza C.A."/>
            <person name="Kronstad J.W."/>
            <person name="Taylor G."/>
            <person name="Warren R."/>
            <person name="Yuen M."/>
            <person name="Hu G."/>
            <person name="Jung W.H."/>
            <person name="Sham A."/>
            <person name="Kidd S.E."/>
            <person name="Tangen K."/>
            <person name="Lee N."/>
            <person name="Zeilmaker T."/>
            <person name="Sawkins J."/>
            <person name="McVicker G."/>
            <person name="Shah S."/>
            <person name="Gnerre S."/>
            <person name="Griggs A."/>
            <person name="Zeng Q."/>
            <person name="Bartlett K."/>
            <person name="Li W."/>
            <person name="Wang X."/>
            <person name="Heitman J."/>
            <person name="Stajich J.E."/>
            <person name="Fraser J.A."/>
            <person name="Meyer W."/>
            <person name="Carter D."/>
            <person name="Schein J."/>
            <person name="Krzywinski M."/>
            <person name="Kwon-Chung K.J."/>
            <person name="Varma A."/>
            <person name="Wang J."/>
            <person name="Brunham R."/>
            <person name="Fyfe M."/>
            <person name="Ouellette B.F."/>
            <person name="Siddiqui A."/>
            <person name="Marra M."/>
            <person name="Jones S."/>
            <person name="Holt R."/>
            <person name="Birren B.W."/>
            <person name="Galagan J.E."/>
            <person name="Cuomo C.A."/>
        </authorList>
    </citation>
    <scope>NUCLEOTIDE SEQUENCE [LARGE SCALE GENOMIC DNA]</scope>
    <source>
        <strain evidence="15">WM276 / ATCC MYA-4071</strain>
    </source>
</reference>
<dbReference type="PROSITE" id="PS50006">
    <property type="entry name" value="FHA_DOMAIN"/>
    <property type="match status" value="1"/>
</dbReference>
<evidence type="ECO:0000256" key="11">
    <source>
        <dbReference type="SAM" id="MobiDB-lite"/>
    </source>
</evidence>
<evidence type="ECO:0000256" key="7">
    <source>
        <dbReference type="PIRSR" id="PIRSR630616-1"/>
    </source>
</evidence>
<dbReference type="OrthoDB" id="10252171at2759"/>
<dbReference type="SUPFAM" id="SSF49879">
    <property type="entry name" value="SMAD/FHA domain"/>
    <property type="match status" value="1"/>
</dbReference>
<evidence type="ECO:0000259" key="12">
    <source>
        <dbReference type="PROSITE" id="PS50006"/>
    </source>
</evidence>
<dbReference type="HOGENOM" id="CLU_000288_63_47_1"/>
<dbReference type="EMBL" id="CP000295">
    <property type="protein sequence ID" value="ADV24641.1"/>
    <property type="molecule type" value="Genomic_DNA"/>
</dbReference>
<sequence>MSQTPSQQPPYSDDVFEPTQLSQAAYSQTQNTQAFISSQVEPRRKYWAIFISTHSDRGILKVPWSKPYIQLGRGPPTLGNDVILPEKRVSNTHCRFTLGMQGAKNSELSNDTTRAWKEGEGEPEVWVEDLKSSNGTFVNGARINTRRLLRHGDEISLGHAGTLDYHDVRYIYRSVGGKRLKNGQASSSSGDLEPVGQVYEKYQLLERLGKGTFAEVHKAVDVETGNMRAIKQIVKHRFAGNDKTLQLFHREINITRSLEHENICRLIDWYEDPQHICLVLEYVDGGDLLDYIMNWPDEQGGLPEQHAAELTVQICRAMAYTHSKGITHRDLKPENILLTKEHEGTRIVKIADFGLAKMIHTNTMLVSMVGTPQYLAPEIVMQTDQQPGYENVVDSWSVGIIVYSMMTKALPFDEDSKLPVEQRIRARFTQPPDISLLEQRNVSRQAIDFVLRLLDKDPARRMTMSQALDHDWLSEPSSQPMESQRIGLGGDSMWSIQSFDSLQPDSDFDYGYGYGPGSIANNWQRPATVSGTRLESGVEGSDDFSQPLTKLHLNTPEGGDIPSKTASSKQTTTTATTGGAVGINTPVSPLSPLVAGSHVDIVSPSAPTPASPTSLSKSKQKQKRKLGHEKGGSNSIDSEDDGLESVIRRTDNVPVNGSMDVSGEKEPEPTVVESVKKDGKDGVVSGRRPRKSMRLQ</sequence>
<evidence type="ECO:0000256" key="5">
    <source>
        <dbReference type="ARBA" id="ARBA00022777"/>
    </source>
</evidence>
<feature type="binding site" evidence="8 10">
    <location>
        <position position="231"/>
    </location>
    <ligand>
        <name>ATP</name>
        <dbReference type="ChEBI" id="CHEBI:30616"/>
    </ligand>
</feature>
<dbReference type="GO" id="GO:0005524">
    <property type="term" value="F:ATP binding"/>
    <property type="evidence" value="ECO:0007669"/>
    <property type="project" value="UniProtKB-UniRule"/>
</dbReference>
<dbReference type="PROSITE" id="PS50011">
    <property type="entry name" value="PROTEIN_KINASE_DOM"/>
    <property type="match status" value="1"/>
</dbReference>
<evidence type="ECO:0000256" key="3">
    <source>
        <dbReference type="ARBA" id="ARBA00022679"/>
    </source>
</evidence>
<feature type="compositionally biased region" description="Low complexity" evidence="11">
    <location>
        <begin position="563"/>
        <end position="578"/>
    </location>
</feature>
<name>E6RCS8_CRYGW</name>
<dbReference type="Pfam" id="PF00069">
    <property type="entry name" value="Pkinase"/>
    <property type="match status" value="1"/>
</dbReference>
<dbReference type="Proteomes" id="UP000007805">
    <property type="component" value="Chromosome J"/>
</dbReference>
<evidence type="ECO:0000256" key="2">
    <source>
        <dbReference type="ARBA" id="ARBA00022527"/>
    </source>
</evidence>
<protein>
    <submittedName>
        <fullName evidence="14">Protein threonine/tyrosine kinase, putative</fullName>
    </submittedName>
</protein>
<dbReference type="FunFam" id="1.10.510.10:FF:001142">
    <property type="entry name" value="Unplaced genomic scaffold supercont1.19, whole genome shotgun sequence"/>
    <property type="match status" value="1"/>
</dbReference>
<evidence type="ECO:0000256" key="8">
    <source>
        <dbReference type="PIRSR" id="PIRSR630616-2"/>
    </source>
</evidence>
<feature type="domain" description="Protein kinase" evidence="13">
    <location>
        <begin position="202"/>
        <end position="473"/>
    </location>
</feature>
<dbReference type="InterPro" id="IPR017441">
    <property type="entry name" value="Protein_kinase_ATP_BS"/>
</dbReference>
<dbReference type="SMART" id="SM00240">
    <property type="entry name" value="FHA"/>
    <property type="match status" value="1"/>
</dbReference>
<dbReference type="SUPFAM" id="SSF56112">
    <property type="entry name" value="Protein kinase-like (PK-like)"/>
    <property type="match status" value="1"/>
</dbReference>
<dbReference type="AlphaFoldDB" id="E6RCS8"/>
<feature type="binding site" evidence="8">
    <location>
        <position position="352"/>
    </location>
    <ligand>
        <name>ATP</name>
        <dbReference type="ChEBI" id="CHEBI:30616"/>
    </ligand>
</feature>
<feature type="cross-link" description="Glycyl lysine isopeptide (Lys-Gly) (interchain with G-Cter in SUMO2)" evidence="9">
    <location>
        <position position="332"/>
    </location>
</feature>
<dbReference type="InterPro" id="IPR030616">
    <property type="entry name" value="Aur-like"/>
</dbReference>
<keyword evidence="5 14" id="KW-0418">Kinase</keyword>
<dbReference type="FunFam" id="3.30.200.20:FF:000315">
    <property type="entry name" value="Calcium-dependent protein kinase 3"/>
    <property type="match status" value="1"/>
</dbReference>
<feature type="binding site" evidence="8">
    <location>
        <begin position="334"/>
        <end position="335"/>
    </location>
    <ligand>
        <name>ATP</name>
        <dbReference type="ChEBI" id="CHEBI:30616"/>
    </ligand>
</feature>
<dbReference type="SMART" id="SM00220">
    <property type="entry name" value="S_TKc"/>
    <property type="match status" value="1"/>
</dbReference>
<proteinExistence type="inferred from homology"/>
<evidence type="ECO:0000313" key="14">
    <source>
        <dbReference type="EMBL" id="ADV24641.1"/>
    </source>
</evidence>
<dbReference type="KEGG" id="cgi:CGB_J1410C"/>
<accession>E6RCS8</accession>
<feature type="domain" description="FHA" evidence="12">
    <location>
        <begin position="69"/>
        <end position="143"/>
    </location>
</feature>
<keyword evidence="15" id="KW-1185">Reference proteome</keyword>
<keyword evidence="6 8" id="KW-0067">ATP-binding</keyword>
<dbReference type="CDD" id="cd00060">
    <property type="entry name" value="FHA"/>
    <property type="match status" value="1"/>
</dbReference>
<dbReference type="InterPro" id="IPR008984">
    <property type="entry name" value="SMAD_FHA_dom_sf"/>
</dbReference>
<evidence type="ECO:0000259" key="13">
    <source>
        <dbReference type="PROSITE" id="PS50011"/>
    </source>
</evidence>
<comment type="similarity">
    <text evidence="1">Belongs to the protein kinase superfamily. CAMK Ser/Thr protein kinase family. CHEK2 subfamily.</text>
</comment>
<evidence type="ECO:0000313" key="15">
    <source>
        <dbReference type="Proteomes" id="UP000007805"/>
    </source>
</evidence>
<dbReference type="PANTHER" id="PTHR24350">
    <property type="entry name" value="SERINE/THREONINE-PROTEIN KINASE IAL-RELATED"/>
    <property type="match status" value="1"/>
</dbReference>
<dbReference type="eggNOG" id="KOG0615">
    <property type="taxonomic scope" value="Eukaryota"/>
</dbReference>
<gene>
    <name evidence="14" type="ordered locus">CGB_J1410C</name>
</gene>
<feature type="compositionally biased region" description="Basic and acidic residues" evidence="11">
    <location>
        <begin position="662"/>
        <end position="681"/>
    </location>
</feature>
<dbReference type="PROSITE" id="PS00107">
    <property type="entry name" value="PROTEIN_KINASE_ATP"/>
    <property type="match status" value="1"/>
</dbReference>
<evidence type="ECO:0000256" key="1">
    <source>
        <dbReference type="ARBA" id="ARBA00005575"/>
    </source>
</evidence>
<dbReference type="InterPro" id="IPR000719">
    <property type="entry name" value="Prot_kinase_dom"/>
</dbReference>
<keyword evidence="2" id="KW-0723">Serine/threonine-protein kinase</keyword>
<dbReference type="InterPro" id="IPR008271">
    <property type="entry name" value="Ser/Thr_kinase_AS"/>
</dbReference>
<evidence type="ECO:0000256" key="10">
    <source>
        <dbReference type="PROSITE-ProRule" id="PRU10141"/>
    </source>
</evidence>
<feature type="region of interest" description="Disordered" evidence="11">
    <location>
        <begin position="530"/>
        <end position="584"/>
    </location>
</feature>
<evidence type="ECO:0000256" key="6">
    <source>
        <dbReference type="ARBA" id="ARBA00022840"/>
    </source>
</evidence>
<evidence type="ECO:0000256" key="4">
    <source>
        <dbReference type="ARBA" id="ARBA00022741"/>
    </source>
</evidence>
<keyword evidence="3" id="KW-0808">Transferase</keyword>
<feature type="compositionally biased region" description="Basic residues" evidence="11">
    <location>
        <begin position="618"/>
        <end position="627"/>
    </location>
</feature>